<proteinExistence type="predicted"/>
<protein>
    <submittedName>
        <fullName evidence="1">Uncharacterized protein</fullName>
    </submittedName>
</protein>
<comment type="caution">
    <text evidence="1">The sequence shown here is derived from an EMBL/GenBank/DDBJ whole genome shotgun (WGS) entry which is preliminary data.</text>
</comment>
<evidence type="ECO:0000313" key="2">
    <source>
        <dbReference type="Proteomes" id="UP001501231"/>
    </source>
</evidence>
<keyword evidence="2" id="KW-1185">Reference proteome</keyword>
<evidence type="ECO:0000313" key="1">
    <source>
        <dbReference type="EMBL" id="GAA2398005.1"/>
    </source>
</evidence>
<accession>A0ABN3I8Z5</accession>
<organism evidence="1 2">
    <name type="scientific">Actinomadura vinacea</name>
    <dbReference type="NCBI Taxonomy" id="115336"/>
    <lineage>
        <taxon>Bacteria</taxon>
        <taxon>Bacillati</taxon>
        <taxon>Actinomycetota</taxon>
        <taxon>Actinomycetes</taxon>
        <taxon>Streptosporangiales</taxon>
        <taxon>Thermomonosporaceae</taxon>
        <taxon>Actinomadura</taxon>
    </lineage>
</organism>
<dbReference type="EMBL" id="BAAARW010000001">
    <property type="protein sequence ID" value="GAA2398005.1"/>
    <property type="molecule type" value="Genomic_DNA"/>
</dbReference>
<reference evidence="1 2" key="1">
    <citation type="journal article" date="2019" name="Int. J. Syst. Evol. Microbiol.">
        <title>The Global Catalogue of Microorganisms (GCM) 10K type strain sequencing project: providing services to taxonomists for standard genome sequencing and annotation.</title>
        <authorList>
            <consortium name="The Broad Institute Genomics Platform"/>
            <consortium name="The Broad Institute Genome Sequencing Center for Infectious Disease"/>
            <person name="Wu L."/>
            <person name="Ma J."/>
        </authorList>
    </citation>
    <scope>NUCLEOTIDE SEQUENCE [LARGE SCALE GENOMIC DNA]</scope>
    <source>
        <strain evidence="1 2">JCM 3325</strain>
    </source>
</reference>
<dbReference type="RefSeq" id="WP_344586217.1">
    <property type="nucleotide sequence ID" value="NZ_BAAARW010000001.1"/>
</dbReference>
<gene>
    <name evidence="1" type="ORF">GCM10010191_00850</name>
</gene>
<sequence>MAGAKVDVQAVQAELRGIAALMTELTRLMSPQISQGGSAGAFTTDLQGHNRSLGRMMVDILRDASERNHVPMVLDAPDIPRVTPAAGPSGVASVSLTGLQRLETALKRAADGLPRHAGRIRGLLRAAGPGAGGTTQCERTAFWCREQATRMRIRIRYALAENQTNPAWVLNGGMTRIPDRERLGTKEMADLGRLQAAVYAKHLSQSDSQTTGLLADIAASLRENYKNQAYLSAFFGNVPPRLNR</sequence>
<dbReference type="Proteomes" id="UP001501231">
    <property type="component" value="Unassembled WGS sequence"/>
</dbReference>
<name>A0ABN3I8Z5_9ACTN</name>